<dbReference type="SUPFAM" id="SSF51338">
    <property type="entry name" value="Composite domain of metallo-dependent hydrolases"/>
    <property type="match status" value="1"/>
</dbReference>
<dbReference type="Gene3D" id="3.20.20.140">
    <property type="entry name" value="Metal-dependent hydrolases"/>
    <property type="match status" value="1"/>
</dbReference>
<feature type="region of interest" description="Disordered" evidence="1">
    <location>
        <begin position="206"/>
        <end position="225"/>
    </location>
</feature>
<feature type="domain" description="Amidohydrolase 3" evidence="2">
    <location>
        <begin position="53"/>
        <end position="552"/>
    </location>
</feature>
<gene>
    <name evidence="3" type="ORF">KEU06_10900</name>
</gene>
<dbReference type="Proteomes" id="UP000680348">
    <property type="component" value="Unassembled WGS sequence"/>
</dbReference>
<evidence type="ECO:0000256" key="1">
    <source>
        <dbReference type="SAM" id="MobiDB-lite"/>
    </source>
</evidence>
<dbReference type="InterPro" id="IPR033932">
    <property type="entry name" value="YtcJ-like"/>
</dbReference>
<keyword evidence="4" id="KW-1185">Reference proteome</keyword>
<evidence type="ECO:0000313" key="4">
    <source>
        <dbReference type="Proteomes" id="UP000680348"/>
    </source>
</evidence>
<dbReference type="RefSeq" id="WP_188254683.1">
    <property type="nucleotide sequence ID" value="NZ_JABVCF010000005.1"/>
</dbReference>
<comment type="caution">
    <text evidence="3">The sequence shown here is derived from an EMBL/GenBank/DDBJ whole genome shotgun (WGS) entry which is preliminary data.</text>
</comment>
<name>A0A942I886_9HYPH</name>
<dbReference type="EMBL" id="JAGWCR010000005">
    <property type="protein sequence ID" value="MBS3649115.1"/>
    <property type="molecule type" value="Genomic_DNA"/>
</dbReference>
<dbReference type="InterPro" id="IPR011059">
    <property type="entry name" value="Metal-dep_hydrolase_composite"/>
</dbReference>
<dbReference type="CDD" id="cd01300">
    <property type="entry name" value="YtcJ_like"/>
    <property type="match status" value="1"/>
</dbReference>
<dbReference type="Gene3D" id="2.30.40.10">
    <property type="entry name" value="Urease, subunit C, domain 1"/>
    <property type="match status" value="1"/>
</dbReference>
<reference evidence="3" key="1">
    <citation type="submission" date="2021-04" db="EMBL/GenBank/DDBJ databases">
        <title>Pseudaminobacter soli sp. nov., isolated from paddy soil contaminated by heavy metals.</title>
        <authorList>
            <person name="Zhang K."/>
        </authorList>
    </citation>
    <scope>NUCLEOTIDE SEQUENCE</scope>
    <source>
        <strain evidence="3">19-2017</strain>
    </source>
</reference>
<dbReference type="SUPFAM" id="SSF51556">
    <property type="entry name" value="Metallo-dependent hydrolases"/>
    <property type="match status" value="1"/>
</dbReference>
<evidence type="ECO:0000313" key="3">
    <source>
        <dbReference type="EMBL" id="MBS3649115.1"/>
    </source>
</evidence>
<organism evidence="3 4">
    <name type="scientific">Pseudaminobacter soli</name>
    <name type="common">ex Zhang et al. 2022</name>
    <dbReference type="NCBI Taxonomy" id="2831468"/>
    <lineage>
        <taxon>Bacteria</taxon>
        <taxon>Pseudomonadati</taxon>
        <taxon>Pseudomonadota</taxon>
        <taxon>Alphaproteobacteria</taxon>
        <taxon>Hyphomicrobiales</taxon>
        <taxon>Phyllobacteriaceae</taxon>
        <taxon>Pseudaminobacter</taxon>
    </lineage>
</organism>
<sequence>MSSYADLIVINGRIKTMDPRRPNASALAVSGGEIVAVGDRAGVEDLRGPGTRLIDAQDCSVLPGFIEGHMHLFSGAAELAHLQLAGVHGADALAVAVREYAKSRPEMPLLVGQGADYTILGDRAVTRHDLDRIVADQPLVLVAPDHHTAWANTAALERAGILQGRQVGPGNEVVMGEDGLAAGELREGEAFGPVLALAGEERARLGLSTGGEPDPAPTPEQRARDRETIRRGLEWCARHGITSSQNMDGNLYQLELLSEIEQAGGLLCRTKIPFHFKNFMSLDMLEKASMMAARYRSEWLSSGMVKMFFDGVLDSWTAVMIEPYADRPDWRGDALFTKEQFEAAVVEADRRGLQVAVHSIGDGAVRGVLDAYEAARLANGKRDSRHRVEHIEVTTAADLPRFRELGVIASMQPTHPPGADGFPLEPTVSRIGEARWPYAYPVRTLKEAGARIVFASDWPVAPIDPIRGIKAAMLRKPWKEGLPDQRFSLDEAIAAYTTGGAYAEFMEHRKGMLKPGYLADIVVLSGDIDSQPREMLADIHPVTTICGGRITYAQ</sequence>
<proteinExistence type="predicted"/>
<dbReference type="PANTHER" id="PTHR22642">
    <property type="entry name" value="IMIDAZOLONEPROPIONASE"/>
    <property type="match status" value="1"/>
</dbReference>
<dbReference type="InterPro" id="IPR032466">
    <property type="entry name" value="Metal_Hydrolase"/>
</dbReference>
<dbReference type="AlphaFoldDB" id="A0A942I886"/>
<dbReference type="Pfam" id="PF07969">
    <property type="entry name" value="Amidohydro_3"/>
    <property type="match status" value="1"/>
</dbReference>
<evidence type="ECO:0000259" key="2">
    <source>
        <dbReference type="Pfam" id="PF07969"/>
    </source>
</evidence>
<dbReference type="Gene3D" id="3.10.310.70">
    <property type="match status" value="1"/>
</dbReference>
<protein>
    <submittedName>
        <fullName evidence="3">Amidohydrolase</fullName>
    </submittedName>
</protein>
<dbReference type="GO" id="GO:0016810">
    <property type="term" value="F:hydrolase activity, acting on carbon-nitrogen (but not peptide) bonds"/>
    <property type="evidence" value="ECO:0007669"/>
    <property type="project" value="InterPro"/>
</dbReference>
<accession>A0A942I886</accession>
<dbReference type="InterPro" id="IPR013108">
    <property type="entry name" value="Amidohydro_3"/>
</dbReference>
<dbReference type="PANTHER" id="PTHR22642:SF2">
    <property type="entry name" value="PROTEIN LONG AFTER FAR-RED 3"/>
    <property type="match status" value="1"/>
</dbReference>